<dbReference type="Gene3D" id="3.80.10.10">
    <property type="entry name" value="Ribonuclease Inhibitor"/>
    <property type="match status" value="1"/>
</dbReference>
<sequence>MSEIEKVRLFSSVKEQPLAGGGGDGESVDDKTFPEGNKGLESEGNGFQLELVLPIILKMKLNLPEESRAFPLRASRKPGAQLLATERLFGQFGMKIWGSFINVGSKSVCWETDEGYIQRILAHPRNPFVGRSLRLRTNSLSHWFMGRTLLEQFGNEFWFLCYLVDESTNISKWIPVEQRIREALLLVPNLKWFRLDVAFPFPMKPDEVVPSLELEARVAQFFLNNPLPRLLNLETLSCDRFFHTSPMFLSPILECCCVPETLKRLDVSNSKLKYKPSLVFPNLEELGIRIELKDLGSLNKTSPHLKKISLVLTNRADDGSHQGINADQVFGFLESFQETLEDLGIGRELQEVHYPFTFKPEFKIFLPNLKSLELDWDIPVESLENLGSLKNLLLHSFCEEEQVENYKMNIGRMVPSLESFECSGIKGKVKMGVNLTTGELVVQSYEKYQVYGDLDKEDDTRRSRIWNVILLTLSSFIALEEASWPINMVLKS</sequence>
<feature type="compositionally biased region" description="Basic and acidic residues" evidence="1">
    <location>
        <begin position="28"/>
        <end position="39"/>
    </location>
</feature>
<proteinExistence type="predicted"/>
<reference evidence="2 3" key="1">
    <citation type="journal article" date="2016" name="Genome Biol. Evol.">
        <title>Gene Family Evolution Reflects Adaptation to Soil Environmental Stressors in the Genome of the Collembolan Orchesella cincta.</title>
        <authorList>
            <person name="Faddeeva-Vakhrusheva A."/>
            <person name="Derks M.F."/>
            <person name="Anvar S.Y."/>
            <person name="Agamennone V."/>
            <person name="Suring W."/>
            <person name="Smit S."/>
            <person name="van Straalen N.M."/>
            <person name="Roelofs D."/>
        </authorList>
    </citation>
    <scope>NUCLEOTIDE SEQUENCE [LARGE SCALE GENOMIC DNA]</scope>
    <source>
        <tissue evidence="2">Mixed pool</tissue>
    </source>
</reference>
<name>A0A1D2MU93_ORCCI</name>
<dbReference type="InterPro" id="IPR032675">
    <property type="entry name" value="LRR_dom_sf"/>
</dbReference>
<feature type="region of interest" description="Disordered" evidence="1">
    <location>
        <begin position="15"/>
        <end position="39"/>
    </location>
</feature>
<evidence type="ECO:0000256" key="1">
    <source>
        <dbReference type="SAM" id="MobiDB-lite"/>
    </source>
</evidence>
<organism evidence="2 3">
    <name type="scientific">Orchesella cincta</name>
    <name type="common">Springtail</name>
    <name type="synonym">Podura cincta</name>
    <dbReference type="NCBI Taxonomy" id="48709"/>
    <lineage>
        <taxon>Eukaryota</taxon>
        <taxon>Metazoa</taxon>
        <taxon>Ecdysozoa</taxon>
        <taxon>Arthropoda</taxon>
        <taxon>Hexapoda</taxon>
        <taxon>Collembola</taxon>
        <taxon>Entomobryomorpha</taxon>
        <taxon>Entomobryoidea</taxon>
        <taxon>Orchesellidae</taxon>
        <taxon>Orchesellinae</taxon>
        <taxon>Orchesella</taxon>
    </lineage>
</organism>
<dbReference type="Proteomes" id="UP000094527">
    <property type="component" value="Unassembled WGS sequence"/>
</dbReference>
<protein>
    <submittedName>
        <fullName evidence="2">Uncharacterized protein</fullName>
    </submittedName>
</protein>
<comment type="caution">
    <text evidence="2">The sequence shown here is derived from an EMBL/GenBank/DDBJ whole genome shotgun (WGS) entry which is preliminary data.</text>
</comment>
<keyword evidence="3" id="KW-1185">Reference proteome</keyword>
<evidence type="ECO:0000313" key="2">
    <source>
        <dbReference type="EMBL" id="ODM96657.1"/>
    </source>
</evidence>
<evidence type="ECO:0000313" key="3">
    <source>
        <dbReference type="Proteomes" id="UP000094527"/>
    </source>
</evidence>
<dbReference type="AlphaFoldDB" id="A0A1D2MU93"/>
<accession>A0A1D2MU93</accession>
<dbReference type="EMBL" id="LJIJ01000515">
    <property type="protein sequence ID" value="ODM96657.1"/>
    <property type="molecule type" value="Genomic_DNA"/>
</dbReference>
<gene>
    <name evidence="2" type="ORF">Ocin01_10021</name>
</gene>